<dbReference type="Proteomes" id="UP000027997">
    <property type="component" value="Unassembled WGS sequence"/>
</dbReference>
<evidence type="ECO:0000256" key="3">
    <source>
        <dbReference type="HAMAP-Rule" id="MF_00649"/>
    </source>
</evidence>
<keyword evidence="2 3" id="KW-0862">Zinc</keyword>
<keyword evidence="5" id="KW-1185">Reference proteome</keyword>
<feature type="binding site" evidence="3">
    <location>
        <position position="30"/>
    </location>
    <ligand>
        <name>Zn(2+)</name>
        <dbReference type="ChEBI" id="CHEBI:29105"/>
    </ligand>
</feature>
<comment type="subunit">
    <text evidence="3">Interacts with GyrB.</text>
</comment>
<feature type="binding site" evidence="3">
    <location>
        <position position="7"/>
    </location>
    <ligand>
        <name>Zn(2+)</name>
        <dbReference type="ChEBI" id="CHEBI:29105"/>
    </ligand>
</feature>
<dbReference type="EMBL" id="JOJP01000001">
    <property type="protein sequence ID" value="KEI72492.1"/>
    <property type="molecule type" value="Genomic_DNA"/>
</dbReference>
<comment type="similarity">
    <text evidence="3">Belongs to the DNA gyrase inhibitor YacG family.</text>
</comment>
<feature type="binding site" evidence="3">
    <location>
        <position position="10"/>
    </location>
    <ligand>
        <name>Zn(2+)</name>
        <dbReference type="ChEBI" id="CHEBI:29105"/>
    </ligand>
</feature>
<reference evidence="4 5" key="1">
    <citation type="submission" date="2014-06" db="EMBL/GenBank/DDBJ databases">
        <title>Whole Genome Sequences of Three Symbiotic Endozoicomonas Bacteria.</title>
        <authorList>
            <person name="Neave M.J."/>
            <person name="Apprill A."/>
            <person name="Voolstra C.R."/>
        </authorList>
    </citation>
    <scope>NUCLEOTIDE SEQUENCE [LARGE SCALE GENOMIC DNA]</scope>
    <source>
        <strain evidence="4 5">DSM 22380</strain>
    </source>
</reference>
<dbReference type="NCBIfam" id="NF001638">
    <property type="entry name" value="PRK00418.1"/>
    <property type="match status" value="1"/>
</dbReference>
<evidence type="ECO:0000256" key="1">
    <source>
        <dbReference type="ARBA" id="ARBA00022723"/>
    </source>
</evidence>
<dbReference type="GO" id="GO:0008657">
    <property type="term" value="F:DNA topoisomerase type II (double strand cut, ATP-hydrolyzing) inhibitor activity"/>
    <property type="evidence" value="ECO:0007669"/>
    <property type="project" value="UniProtKB-UniRule"/>
</dbReference>
<dbReference type="InterPro" id="IPR005584">
    <property type="entry name" value="DNA_gyrase_inhibitor_YacG"/>
</dbReference>
<dbReference type="InterPro" id="IPR013088">
    <property type="entry name" value="Znf_NHR/GATA"/>
</dbReference>
<dbReference type="HAMAP" id="MF_00649">
    <property type="entry name" value="DNA_gyrase_inhibitor_YacG"/>
    <property type="match status" value="1"/>
</dbReference>
<dbReference type="AlphaFoldDB" id="A0A081KEB6"/>
<evidence type="ECO:0000313" key="4">
    <source>
        <dbReference type="EMBL" id="KEI72492.1"/>
    </source>
</evidence>
<protein>
    <recommendedName>
        <fullName evidence="3">DNA gyrase inhibitor YacG</fullName>
    </recommendedName>
</protein>
<gene>
    <name evidence="3" type="primary">yacG</name>
    <name evidence="4" type="ORF">GV64_18720</name>
</gene>
<feature type="binding site" evidence="3">
    <location>
        <position position="26"/>
    </location>
    <ligand>
        <name>Zn(2+)</name>
        <dbReference type="ChEBI" id="CHEBI:29105"/>
    </ligand>
</feature>
<dbReference type="GO" id="GO:0006355">
    <property type="term" value="P:regulation of DNA-templated transcription"/>
    <property type="evidence" value="ECO:0007669"/>
    <property type="project" value="InterPro"/>
</dbReference>
<dbReference type="Gene3D" id="3.30.50.10">
    <property type="entry name" value="Erythroid Transcription Factor GATA-1, subunit A"/>
    <property type="match status" value="1"/>
</dbReference>
<dbReference type="GO" id="GO:0008270">
    <property type="term" value="F:zinc ion binding"/>
    <property type="evidence" value="ECO:0007669"/>
    <property type="project" value="UniProtKB-UniRule"/>
</dbReference>
<organism evidence="4 5">
    <name type="scientific">Endozoicomonas elysicola</name>
    <dbReference type="NCBI Taxonomy" id="305900"/>
    <lineage>
        <taxon>Bacteria</taxon>
        <taxon>Pseudomonadati</taxon>
        <taxon>Pseudomonadota</taxon>
        <taxon>Gammaproteobacteria</taxon>
        <taxon>Oceanospirillales</taxon>
        <taxon>Endozoicomonadaceae</taxon>
        <taxon>Endozoicomonas</taxon>
    </lineage>
</organism>
<dbReference type="PANTHER" id="PTHR36150:SF1">
    <property type="entry name" value="DNA GYRASE INHIBITOR YACG"/>
    <property type="match status" value="1"/>
</dbReference>
<dbReference type="STRING" id="305900.GV64_18720"/>
<comment type="caution">
    <text evidence="4">The sequence shown here is derived from an EMBL/GenBank/DDBJ whole genome shotgun (WGS) entry which is preliminary data.</text>
</comment>
<comment type="cofactor">
    <cofactor evidence="3">
        <name>Zn(2+)</name>
        <dbReference type="ChEBI" id="CHEBI:29105"/>
    </cofactor>
    <text evidence="3">Binds 1 zinc ion.</text>
</comment>
<sequence length="66" mass="7573">MTKTVKCPQCGKAVKWVPESKYRPFCSDRCKLIDFGGWAKEEHTIPGDPAFDDLMSQELDDMPTRH</sequence>
<proteinExistence type="inferred from homology"/>
<name>A0A081KEB6_9GAMM</name>
<dbReference type="Pfam" id="PF03884">
    <property type="entry name" value="YacG"/>
    <property type="match status" value="1"/>
</dbReference>
<dbReference type="PANTHER" id="PTHR36150">
    <property type="entry name" value="DNA GYRASE INHIBITOR YACG"/>
    <property type="match status" value="1"/>
</dbReference>
<accession>A0A081KEB6</accession>
<dbReference type="eggNOG" id="COG3024">
    <property type="taxonomic scope" value="Bacteria"/>
</dbReference>
<evidence type="ECO:0000313" key="5">
    <source>
        <dbReference type="Proteomes" id="UP000027997"/>
    </source>
</evidence>
<dbReference type="RefSeq" id="WP_026258612.1">
    <property type="nucleotide sequence ID" value="NZ_JOJP01000001.1"/>
</dbReference>
<evidence type="ECO:0000256" key="2">
    <source>
        <dbReference type="ARBA" id="ARBA00022833"/>
    </source>
</evidence>
<comment type="function">
    <text evidence="3">Inhibits all the catalytic activities of DNA gyrase by preventing its interaction with DNA. Acts by binding directly to the C-terminal domain of GyrB, which probably disrupts DNA binding by the gyrase.</text>
</comment>
<keyword evidence="1 3" id="KW-0479">Metal-binding</keyword>
<dbReference type="SUPFAM" id="SSF57716">
    <property type="entry name" value="Glucocorticoid receptor-like (DNA-binding domain)"/>
    <property type="match status" value="1"/>
</dbReference>